<proteinExistence type="predicted"/>
<sequence>VLSNEDAFEKTAYAWSTWKKWILLTVVALCQTSMNFNTAVYSNAVPQINEHFGIKNARMGMVAFLVAYAFGCELWAPWSEEVGRWIIMQLSLGFVNVSIIICALGVNFPMIIAGRVIGGLSSAGGSVTLGMVADMFHPEEQQHAVLWASLWSCLGAVIGGICGGPIQQYLTWRWNFWIQLIFTCATQVIHFFIAKETRSTVMLDWEAKKQREQGHEVYGPNEVKDPKERWNPKEIFKTMWRPYEMLLFEPIVLFLSLLSGFADALIFSFFESYGYVFEQWDFNPTQISLALLPLAGSYVLAYLSFFPIVKQHNTRRRNGETLSPETRLWWLLFQVVLLPLGLLGGAFVATGPPLHWSGVIIFSILVGMANYSIYYATVDYMVAAYGEYSASATGGNGFARDFLAAMCALYTGPMFKKFGIQRTNILLFGLALGFCVPVYIFYFKGPEIRKRSKFASELAGKKEEKTNEKN</sequence>
<name>A0ACB6R7X0_9PLEO</name>
<dbReference type="EMBL" id="MU003496">
    <property type="protein sequence ID" value="KAF2475256.1"/>
    <property type="molecule type" value="Genomic_DNA"/>
</dbReference>
<organism evidence="1 2">
    <name type="scientific">Lindgomyces ingoldianus</name>
    <dbReference type="NCBI Taxonomy" id="673940"/>
    <lineage>
        <taxon>Eukaryota</taxon>
        <taxon>Fungi</taxon>
        <taxon>Dikarya</taxon>
        <taxon>Ascomycota</taxon>
        <taxon>Pezizomycotina</taxon>
        <taxon>Dothideomycetes</taxon>
        <taxon>Pleosporomycetidae</taxon>
        <taxon>Pleosporales</taxon>
        <taxon>Lindgomycetaceae</taxon>
        <taxon>Lindgomyces</taxon>
    </lineage>
</organism>
<accession>A0ACB6R7X0</accession>
<protein>
    <submittedName>
        <fullName evidence="1">MFS general substrate transporter</fullName>
    </submittedName>
</protein>
<gene>
    <name evidence="1" type="ORF">BDR25DRAFT_163101</name>
</gene>
<evidence type="ECO:0000313" key="2">
    <source>
        <dbReference type="Proteomes" id="UP000799755"/>
    </source>
</evidence>
<dbReference type="Proteomes" id="UP000799755">
    <property type="component" value="Unassembled WGS sequence"/>
</dbReference>
<comment type="caution">
    <text evidence="1">The sequence shown here is derived from an EMBL/GenBank/DDBJ whole genome shotgun (WGS) entry which is preliminary data.</text>
</comment>
<feature type="non-terminal residue" evidence="1">
    <location>
        <position position="1"/>
    </location>
</feature>
<evidence type="ECO:0000313" key="1">
    <source>
        <dbReference type="EMBL" id="KAF2475256.1"/>
    </source>
</evidence>
<feature type="non-terminal residue" evidence="1">
    <location>
        <position position="470"/>
    </location>
</feature>
<reference evidence="1" key="1">
    <citation type="journal article" date="2020" name="Stud. Mycol.">
        <title>101 Dothideomycetes genomes: a test case for predicting lifestyles and emergence of pathogens.</title>
        <authorList>
            <person name="Haridas S."/>
            <person name="Albert R."/>
            <person name="Binder M."/>
            <person name="Bloem J."/>
            <person name="Labutti K."/>
            <person name="Salamov A."/>
            <person name="Andreopoulos B."/>
            <person name="Baker S."/>
            <person name="Barry K."/>
            <person name="Bills G."/>
            <person name="Bluhm B."/>
            <person name="Cannon C."/>
            <person name="Castanera R."/>
            <person name="Culley D."/>
            <person name="Daum C."/>
            <person name="Ezra D."/>
            <person name="Gonzalez J."/>
            <person name="Henrissat B."/>
            <person name="Kuo A."/>
            <person name="Liang C."/>
            <person name="Lipzen A."/>
            <person name="Lutzoni F."/>
            <person name="Magnuson J."/>
            <person name="Mondo S."/>
            <person name="Nolan M."/>
            <person name="Ohm R."/>
            <person name="Pangilinan J."/>
            <person name="Park H.-J."/>
            <person name="Ramirez L."/>
            <person name="Alfaro M."/>
            <person name="Sun H."/>
            <person name="Tritt A."/>
            <person name="Yoshinaga Y."/>
            <person name="Zwiers L.-H."/>
            <person name="Turgeon B."/>
            <person name="Goodwin S."/>
            <person name="Spatafora J."/>
            <person name="Crous P."/>
            <person name="Grigoriev I."/>
        </authorList>
    </citation>
    <scope>NUCLEOTIDE SEQUENCE</scope>
    <source>
        <strain evidence="1">ATCC 200398</strain>
    </source>
</reference>
<keyword evidence="2" id="KW-1185">Reference proteome</keyword>